<gene>
    <name evidence="1" type="ORF">FRX31_025384</name>
</gene>
<protein>
    <submittedName>
        <fullName evidence="1">Zf-rvt domain-containing protein</fullName>
    </submittedName>
</protein>
<dbReference type="Proteomes" id="UP000554482">
    <property type="component" value="Unassembled WGS sequence"/>
</dbReference>
<evidence type="ECO:0000313" key="1">
    <source>
        <dbReference type="EMBL" id="KAF5185029.1"/>
    </source>
</evidence>
<keyword evidence="2" id="KW-1185">Reference proteome</keyword>
<comment type="caution">
    <text evidence="1">The sequence shown here is derived from an EMBL/GenBank/DDBJ whole genome shotgun (WGS) entry which is preliminary data.</text>
</comment>
<organism evidence="1 2">
    <name type="scientific">Thalictrum thalictroides</name>
    <name type="common">Rue-anemone</name>
    <name type="synonym">Anemone thalictroides</name>
    <dbReference type="NCBI Taxonomy" id="46969"/>
    <lineage>
        <taxon>Eukaryota</taxon>
        <taxon>Viridiplantae</taxon>
        <taxon>Streptophyta</taxon>
        <taxon>Embryophyta</taxon>
        <taxon>Tracheophyta</taxon>
        <taxon>Spermatophyta</taxon>
        <taxon>Magnoliopsida</taxon>
        <taxon>Ranunculales</taxon>
        <taxon>Ranunculaceae</taxon>
        <taxon>Thalictroideae</taxon>
        <taxon>Thalictrum</taxon>
    </lineage>
</organism>
<dbReference type="PANTHER" id="PTHR33116:SF80">
    <property type="entry name" value="REVERSE TRANSCRIPTASE ZINC-BINDING DOMAIN-CONTAINING PROTEIN"/>
    <property type="match status" value="1"/>
</dbReference>
<reference evidence="1 2" key="1">
    <citation type="submission" date="2020-06" db="EMBL/GenBank/DDBJ databases">
        <title>Transcriptomic and genomic resources for Thalictrum thalictroides and T. hernandezii: Facilitating candidate gene discovery in an emerging model plant lineage.</title>
        <authorList>
            <person name="Arias T."/>
            <person name="Riano-Pachon D.M."/>
            <person name="Di Stilio V.S."/>
        </authorList>
    </citation>
    <scope>NUCLEOTIDE SEQUENCE [LARGE SCALE GENOMIC DNA]</scope>
    <source>
        <strain evidence="2">cv. WT478/WT964</strain>
        <tissue evidence="1">Leaves</tissue>
    </source>
</reference>
<dbReference type="EMBL" id="JABWDY010031276">
    <property type="protein sequence ID" value="KAF5185029.1"/>
    <property type="molecule type" value="Genomic_DNA"/>
</dbReference>
<dbReference type="AlphaFoldDB" id="A0A7J6VIT1"/>
<evidence type="ECO:0000313" key="2">
    <source>
        <dbReference type="Proteomes" id="UP000554482"/>
    </source>
</evidence>
<accession>A0A7J6VIT1</accession>
<proteinExistence type="predicted"/>
<dbReference type="OrthoDB" id="1751077at2759"/>
<name>A0A7J6VIT1_THATH</name>
<sequence>MALKDALEILYALSELKVNPIKCSILFGGGYEFGEGGVSYDLGSFLWGGAGMEKKTRKVAWKEVCKPKKEGGLGVISLQQWIKAAITKYVFMIGSRQKSMWIDWGATALVKNNFFWTMETPLDCSWIWREVLKARQWAKPYTTHLIANGQNTIFWHEP</sequence>
<dbReference type="PANTHER" id="PTHR33116">
    <property type="entry name" value="REVERSE TRANSCRIPTASE ZINC-BINDING DOMAIN-CONTAINING PROTEIN-RELATED-RELATED"/>
    <property type="match status" value="1"/>
</dbReference>